<name>A0ABQ3QV89_9ACTN</name>
<evidence type="ECO:0000313" key="1">
    <source>
        <dbReference type="EMBL" id="GHI41198.1"/>
    </source>
</evidence>
<organism evidence="1 2">
    <name type="scientific">Streptomyces violascens</name>
    <dbReference type="NCBI Taxonomy" id="67381"/>
    <lineage>
        <taxon>Bacteria</taxon>
        <taxon>Bacillati</taxon>
        <taxon>Actinomycetota</taxon>
        <taxon>Actinomycetes</taxon>
        <taxon>Kitasatosporales</taxon>
        <taxon>Streptomycetaceae</taxon>
        <taxon>Streptomyces</taxon>
    </lineage>
</organism>
<reference evidence="1" key="1">
    <citation type="submission" date="2024-05" db="EMBL/GenBank/DDBJ databases">
        <title>Whole genome shotgun sequence of Streptomyces violascens NBRC 12920.</title>
        <authorList>
            <person name="Komaki H."/>
            <person name="Tamura T."/>
        </authorList>
    </citation>
    <scope>NUCLEOTIDE SEQUENCE</scope>
    <source>
        <strain evidence="1">NBRC 12920</strain>
    </source>
</reference>
<dbReference type="EMBL" id="BNDY01000017">
    <property type="protein sequence ID" value="GHI41198.1"/>
    <property type="molecule type" value="Genomic_DNA"/>
</dbReference>
<gene>
    <name evidence="1" type="ORF">Sviol_56060</name>
</gene>
<keyword evidence="2" id="KW-1185">Reference proteome</keyword>
<protein>
    <submittedName>
        <fullName evidence="1">Uncharacterized protein</fullName>
    </submittedName>
</protein>
<accession>A0ABQ3QV89</accession>
<sequence length="61" mass="6596">MPDRQGSDYRDEAGHDQLTQLRNDLVVGLGAVLDTERGLLEILTCTGSDGVACSPHRQSLD</sequence>
<comment type="caution">
    <text evidence="1">The sequence shown here is derived from an EMBL/GenBank/DDBJ whole genome shotgun (WGS) entry which is preliminary data.</text>
</comment>
<dbReference type="Proteomes" id="UP001050808">
    <property type="component" value="Unassembled WGS sequence"/>
</dbReference>
<proteinExistence type="predicted"/>
<evidence type="ECO:0000313" key="2">
    <source>
        <dbReference type="Proteomes" id="UP001050808"/>
    </source>
</evidence>